<dbReference type="PANTHER" id="PTHR10622">
    <property type="entry name" value="HET DOMAIN-CONTAINING PROTEIN"/>
    <property type="match status" value="1"/>
</dbReference>
<sequence length="600" mass="68111">MLWEDALLDAKKVTELNPLSHVGYQLTHAALRGAQRYDEAIEAFTIMLSKLDDASEPHIRDLHQLYVCPSEVEDAIQRAVWIELEYAPLRLLNTSTGLLCDRAAQLNSFKISPDYKELLSFITKRSDLQIERIKEVVAMHFRCVLLSHRWEETEALLHHIQDKNVRELKGLGGIAKLQSFCKIARDAGYFWAWMDTCCIDKSNNVELQESVNSMFVWYRHSALTIVYLSDVPPSSQPGALARSVWNERGWTFQEFVAPKVVRFYQKDWSLYLDDRSPNHKESPAIMEELESATGIDPQALISFCPGMRDAREKLQWASKRVTTVQEDIAYSLFGIFDVHLPVIYGERKQSALGRLLQEIVSRSGDITSLDWVGQSSEFNSCLPASIISYATPPCSLSSLSEDEIQTAVSSLQNIVDVDSASKLYDLLENMNTPLFANCRLRLPCIAFRVTEVKRRRGDAAHSTYGVKADGLRDLLITTDETLIQFSRAKPTRQTFFLVRPWDRRLLELPDFADEVESVEDWSESESSSDSLGEEELSVLSEVHSRSLRLMVHLGQAFNALLLAQQRVGEYKRVTSDHNIAAQVKDTASIDITNIRTLDIL</sequence>
<dbReference type="InterPro" id="IPR010730">
    <property type="entry name" value="HET"/>
</dbReference>
<keyword evidence="3" id="KW-1185">Reference proteome</keyword>
<dbReference type="Proteomes" id="UP000823399">
    <property type="component" value="Unassembled WGS sequence"/>
</dbReference>
<dbReference type="PANTHER" id="PTHR10622:SF10">
    <property type="entry name" value="HET DOMAIN-CONTAINING PROTEIN"/>
    <property type="match status" value="1"/>
</dbReference>
<dbReference type="OrthoDB" id="2423701at2759"/>
<name>A0A9P7JNW3_9AGAM</name>
<dbReference type="SUPFAM" id="SSF48452">
    <property type="entry name" value="TPR-like"/>
    <property type="match status" value="1"/>
</dbReference>
<dbReference type="InterPro" id="IPR011990">
    <property type="entry name" value="TPR-like_helical_dom_sf"/>
</dbReference>
<feature type="domain" description="Heterokaryon incompatibility" evidence="1">
    <location>
        <begin position="145"/>
        <end position="232"/>
    </location>
</feature>
<accession>A0A9P7JNW3</accession>
<proteinExistence type="predicted"/>
<evidence type="ECO:0000313" key="2">
    <source>
        <dbReference type="EMBL" id="KAG2093107.1"/>
    </source>
</evidence>
<dbReference type="GeneID" id="64702940"/>
<evidence type="ECO:0000259" key="1">
    <source>
        <dbReference type="Pfam" id="PF06985"/>
    </source>
</evidence>
<comment type="caution">
    <text evidence="2">The sequence shown here is derived from an EMBL/GenBank/DDBJ whole genome shotgun (WGS) entry which is preliminary data.</text>
</comment>
<dbReference type="Pfam" id="PF06985">
    <property type="entry name" value="HET"/>
    <property type="match status" value="1"/>
</dbReference>
<dbReference type="RefSeq" id="XP_041287068.1">
    <property type="nucleotide sequence ID" value="XM_041440681.1"/>
</dbReference>
<gene>
    <name evidence="2" type="ORF">F5147DRAFT_764051</name>
</gene>
<organism evidence="2 3">
    <name type="scientific">Suillus discolor</name>
    <dbReference type="NCBI Taxonomy" id="1912936"/>
    <lineage>
        <taxon>Eukaryota</taxon>
        <taxon>Fungi</taxon>
        <taxon>Dikarya</taxon>
        <taxon>Basidiomycota</taxon>
        <taxon>Agaricomycotina</taxon>
        <taxon>Agaricomycetes</taxon>
        <taxon>Agaricomycetidae</taxon>
        <taxon>Boletales</taxon>
        <taxon>Suillineae</taxon>
        <taxon>Suillaceae</taxon>
        <taxon>Suillus</taxon>
    </lineage>
</organism>
<dbReference type="AlphaFoldDB" id="A0A9P7JNW3"/>
<reference evidence="2" key="1">
    <citation type="journal article" date="2020" name="New Phytol.">
        <title>Comparative genomics reveals dynamic genome evolution in host specialist ectomycorrhizal fungi.</title>
        <authorList>
            <person name="Lofgren L.A."/>
            <person name="Nguyen N.H."/>
            <person name="Vilgalys R."/>
            <person name="Ruytinx J."/>
            <person name="Liao H.L."/>
            <person name="Branco S."/>
            <person name="Kuo A."/>
            <person name="LaButti K."/>
            <person name="Lipzen A."/>
            <person name="Andreopoulos W."/>
            <person name="Pangilinan J."/>
            <person name="Riley R."/>
            <person name="Hundley H."/>
            <person name="Na H."/>
            <person name="Barry K."/>
            <person name="Grigoriev I.V."/>
            <person name="Stajich J.E."/>
            <person name="Kennedy P.G."/>
        </authorList>
    </citation>
    <scope>NUCLEOTIDE SEQUENCE</scope>
    <source>
        <strain evidence="2">FC423</strain>
    </source>
</reference>
<dbReference type="EMBL" id="JABBWM010000086">
    <property type="protein sequence ID" value="KAG2093107.1"/>
    <property type="molecule type" value="Genomic_DNA"/>
</dbReference>
<protein>
    <recommendedName>
        <fullName evidence="1">Heterokaryon incompatibility domain-containing protein</fullName>
    </recommendedName>
</protein>
<evidence type="ECO:0000313" key="3">
    <source>
        <dbReference type="Proteomes" id="UP000823399"/>
    </source>
</evidence>